<feature type="region of interest" description="Disordered" evidence="1">
    <location>
        <begin position="156"/>
        <end position="177"/>
    </location>
</feature>
<evidence type="ECO:0000256" key="1">
    <source>
        <dbReference type="SAM" id="MobiDB-lite"/>
    </source>
</evidence>
<reference evidence="3" key="1">
    <citation type="submission" date="2018-08" db="EMBL/GenBank/DDBJ databases">
        <authorList>
            <person name="Rodrigo-Torres L."/>
            <person name="Arahal R. D."/>
            <person name="Lucena T."/>
        </authorList>
    </citation>
    <scope>NUCLEOTIDE SEQUENCE [LARGE SCALE GENOMIC DNA]</scope>
    <source>
        <strain evidence="3">CECT 7235</strain>
    </source>
</reference>
<accession>A0A3B0MCK3</accession>
<gene>
    <name evidence="2" type="ORF">ROE7235_03324</name>
</gene>
<protein>
    <submittedName>
        <fullName evidence="2">Uncharacterized protein</fullName>
    </submittedName>
</protein>
<evidence type="ECO:0000313" key="3">
    <source>
        <dbReference type="Proteomes" id="UP000272908"/>
    </source>
</evidence>
<proteinExistence type="predicted"/>
<sequence>MGYVCTAGLGRSSCSPPLRWFLPGLIRIRGGLARNFSSDWLFHRGIHLEATPADCLEFLTQHQRVARKRPWPGWIPFGIQGSHFTDSSLARSHQRKPPRCWPFPDLAEHIDSTSENSLTKLPPLTYPFIIEELHPEETPLGCFRFPHIADADPAAGPSGRMAWSVRPAPNQRTAPWT</sequence>
<keyword evidence="3" id="KW-1185">Reference proteome</keyword>
<organism evidence="2 3">
    <name type="scientific">Roseinatronobacter ekhonensis</name>
    <dbReference type="NCBI Taxonomy" id="254356"/>
    <lineage>
        <taxon>Bacteria</taxon>
        <taxon>Pseudomonadati</taxon>
        <taxon>Pseudomonadota</taxon>
        <taxon>Alphaproteobacteria</taxon>
        <taxon>Rhodobacterales</taxon>
        <taxon>Paracoccaceae</taxon>
        <taxon>Roseinatronobacter</taxon>
    </lineage>
</organism>
<name>A0A3B0MCK3_9RHOB</name>
<dbReference type="AlphaFoldDB" id="A0A3B0MCK3"/>
<dbReference type="EMBL" id="UIHC01000057">
    <property type="protein sequence ID" value="SUZ33552.1"/>
    <property type="molecule type" value="Genomic_DNA"/>
</dbReference>
<dbReference type="Proteomes" id="UP000272908">
    <property type="component" value="Unassembled WGS sequence"/>
</dbReference>
<evidence type="ECO:0000313" key="2">
    <source>
        <dbReference type="EMBL" id="SUZ33552.1"/>
    </source>
</evidence>